<accession>A0A8J2I7S5</accession>
<keyword evidence="2" id="KW-0479">Metal-binding</keyword>
<reference evidence="5" key="1">
    <citation type="submission" date="2021-05" db="EMBL/GenBank/DDBJ databases">
        <authorList>
            <person name="Stam R."/>
        </authorList>
    </citation>
    <scope>NUCLEOTIDE SEQUENCE</scope>
    <source>
        <strain evidence="5">CS162</strain>
    </source>
</reference>
<dbReference type="PRINTS" id="PR00413">
    <property type="entry name" value="HADHALOGNASE"/>
</dbReference>
<keyword evidence="4" id="KW-0460">Magnesium</keyword>
<name>A0A8J2I7S5_9PLEO</name>
<dbReference type="InterPro" id="IPR036412">
    <property type="entry name" value="HAD-like_sf"/>
</dbReference>
<dbReference type="Gene3D" id="3.40.50.1000">
    <property type="entry name" value="HAD superfamily/HAD-like"/>
    <property type="match status" value="1"/>
</dbReference>
<gene>
    <name evidence="5" type="ORF">ALTATR162_LOCUS9672</name>
</gene>
<evidence type="ECO:0000256" key="4">
    <source>
        <dbReference type="ARBA" id="ARBA00022842"/>
    </source>
</evidence>
<dbReference type="InterPro" id="IPR006439">
    <property type="entry name" value="HAD-SF_hydro_IA"/>
</dbReference>
<keyword evidence="3" id="KW-0378">Hydrolase</keyword>
<dbReference type="NCBIfam" id="TIGR01549">
    <property type="entry name" value="HAD-SF-IA-v1"/>
    <property type="match status" value="1"/>
</dbReference>
<evidence type="ECO:0000313" key="6">
    <source>
        <dbReference type="Proteomes" id="UP000676310"/>
    </source>
</evidence>
<dbReference type="Gene3D" id="1.10.150.240">
    <property type="entry name" value="Putative phosphatase, domain 2"/>
    <property type="match status" value="1"/>
</dbReference>
<dbReference type="Proteomes" id="UP000676310">
    <property type="component" value="Unassembled WGS sequence"/>
</dbReference>
<dbReference type="EMBL" id="CAJRGZ010000025">
    <property type="protein sequence ID" value="CAG5181258.1"/>
    <property type="molecule type" value="Genomic_DNA"/>
</dbReference>
<dbReference type="InterPro" id="IPR023214">
    <property type="entry name" value="HAD_sf"/>
</dbReference>
<comment type="cofactor">
    <cofactor evidence="1">
        <name>Mg(2+)</name>
        <dbReference type="ChEBI" id="CHEBI:18420"/>
    </cofactor>
</comment>
<evidence type="ECO:0000256" key="3">
    <source>
        <dbReference type="ARBA" id="ARBA00022801"/>
    </source>
</evidence>
<evidence type="ECO:0000256" key="1">
    <source>
        <dbReference type="ARBA" id="ARBA00001946"/>
    </source>
</evidence>
<dbReference type="GO" id="GO:0016791">
    <property type="term" value="F:phosphatase activity"/>
    <property type="evidence" value="ECO:0007669"/>
    <property type="project" value="UniProtKB-ARBA"/>
</dbReference>
<evidence type="ECO:0000313" key="5">
    <source>
        <dbReference type="EMBL" id="CAG5181258.1"/>
    </source>
</evidence>
<evidence type="ECO:0000256" key="2">
    <source>
        <dbReference type="ARBA" id="ARBA00022723"/>
    </source>
</evidence>
<dbReference type="Pfam" id="PF00702">
    <property type="entry name" value="Hydrolase"/>
    <property type="match status" value="1"/>
</dbReference>
<organism evidence="5 6">
    <name type="scientific">Alternaria atra</name>
    <dbReference type="NCBI Taxonomy" id="119953"/>
    <lineage>
        <taxon>Eukaryota</taxon>
        <taxon>Fungi</taxon>
        <taxon>Dikarya</taxon>
        <taxon>Ascomycota</taxon>
        <taxon>Pezizomycotina</taxon>
        <taxon>Dothideomycetes</taxon>
        <taxon>Pleosporomycetidae</taxon>
        <taxon>Pleosporales</taxon>
        <taxon>Pleosporineae</taxon>
        <taxon>Pleosporaceae</taxon>
        <taxon>Alternaria</taxon>
        <taxon>Alternaria sect. Ulocladioides</taxon>
    </lineage>
</organism>
<sequence length="268" mass="29979">MTEHIKRAKWFFFDLDDTLHEFRTASSAAVDAILHLVIEQHVNHEHPSDRLLTVAELKTEYIKILKTGTSAAFVDGKTSHEYRAERFQSVINIFGLNCTKQQMQTLLDTYESILMQNMQLKAGAISLLQILKQQEKSIAIITEGPQDAQERTVAALGLEPYFDRLVTTNKLGVSKVDGLFGKALKLLGLRSADVVMVGDSWERDIVPASDVGIDCVWLTEKEGDIERSVSVRGEEKSMVVVNSLSRLQTIVEGTETPQAIRHVGSHQF</sequence>
<dbReference type="SFLD" id="SFLDS00003">
    <property type="entry name" value="Haloacid_Dehalogenase"/>
    <property type="match status" value="1"/>
</dbReference>
<dbReference type="PANTHER" id="PTHR46470:SF2">
    <property type="entry name" value="GLYCERALDEHYDE 3-PHOSPHATE PHOSPHATASE"/>
    <property type="match status" value="1"/>
</dbReference>
<keyword evidence="6" id="KW-1185">Reference proteome</keyword>
<dbReference type="InterPro" id="IPR051400">
    <property type="entry name" value="HAD-like_hydrolase"/>
</dbReference>
<dbReference type="GO" id="GO:0046872">
    <property type="term" value="F:metal ion binding"/>
    <property type="evidence" value="ECO:0007669"/>
    <property type="project" value="UniProtKB-KW"/>
</dbReference>
<dbReference type="SUPFAM" id="SSF56784">
    <property type="entry name" value="HAD-like"/>
    <property type="match status" value="1"/>
</dbReference>
<dbReference type="SFLD" id="SFLDG01129">
    <property type="entry name" value="C1.5:_HAD__Beta-PGM__Phosphata"/>
    <property type="match status" value="1"/>
</dbReference>
<protein>
    <submittedName>
        <fullName evidence="5">Uncharacterized protein</fullName>
    </submittedName>
</protein>
<proteinExistence type="predicted"/>
<dbReference type="InterPro" id="IPR023198">
    <property type="entry name" value="PGP-like_dom2"/>
</dbReference>
<dbReference type="AlphaFoldDB" id="A0A8J2I7S5"/>
<dbReference type="GeneID" id="67021919"/>
<comment type="caution">
    <text evidence="5">The sequence shown here is derived from an EMBL/GenBank/DDBJ whole genome shotgun (WGS) entry which is preliminary data.</text>
</comment>
<dbReference type="PANTHER" id="PTHR46470">
    <property type="entry name" value="N-ACYLNEURAMINATE-9-PHOSPHATASE"/>
    <property type="match status" value="1"/>
</dbReference>
<dbReference type="RefSeq" id="XP_043173241.1">
    <property type="nucleotide sequence ID" value="XM_043317306.1"/>
</dbReference>
<dbReference type="GO" id="GO:0044281">
    <property type="term" value="P:small molecule metabolic process"/>
    <property type="evidence" value="ECO:0007669"/>
    <property type="project" value="UniProtKB-ARBA"/>
</dbReference>
<dbReference type="OrthoDB" id="1694274at2759"/>